<protein>
    <submittedName>
        <fullName evidence="1">Uncharacterized protein</fullName>
    </submittedName>
</protein>
<dbReference type="EMBL" id="BAFB01000241">
    <property type="protein sequence ID" value="GAB36849.1"/>
    <property type="molecule type" value="Genomic_DNA"/>
</dbReference>
<comment type="caution">
    <text evidence="1">The sequence shown here is derived from an EMBL/GenBank/DDBJ whole genome shotgun (WGS) entry which is preliminary data.</text>
</comment>
<dbReference type="Proteomes" id="UP000005038">
    <property type="component" value="Unassembled WGS sequence"/>
</dbReference>
<gene>
    <name evidence="1" type="ORF">GOOTI_241_00040</name>
</gene>
<organism evidence="1 2">
    <name type="scientific">Gordonia otitidis (strain DSM 44809 / CCUG 52243 / JCM 12355 / NBRC 100426 / IFM 10032)</name>
    <dbReference type="NCBI Taxonomy" id="1108044"/>
    <lineage>
        <taxon>Bacteria</taxon>
        <taxon>Bacillati</taxon>
        <taxon>Actinomycetota</taxon>
        <taxon>Actinomycetes</taxon>
        <taxon>Mycobacteriales</taxon>
        <taxon>Gordoniaceae</taxon>
        <taxon>Gordonia</taxon>
    </lineage>
</organism>
<evidence type="ECO:0000313" key="1">
    <source>
        <dbReference type="EMBL" id="GAB36849.1"/>
    </source>
</evidence>
<evidence type="ECO:0000313" key="2">
    <source>
        <dbReference type="Proteomes" id="UP000005038"/>
    </source>
</evidence>
<proteinExistence type="predicted"/>
<reference evidence="1" key="1">
    <citation type="submission" date="2012-02" db="EMBL/GenBank/DDBJ databases">
        <title>Whole genome shotgun sequence of Gordonia otitidis NBRC 100426.</title>
        <authorList>
            <person name="Yoshida I."/>
            <person name="Hosoyama A."/>
            <person name="Tsuchikane K."/>
            <person name="Katsumata H."/>
            <person name="Yamazaki S."/>
            <person name="Fujita N."/>
        </authorList>
    </citation>
    <scope>NUCLEOTIDE SEQUENCE [LARGE SCALE GENOMIC DNA]</scope>
    <source>
        <strain evidence="1">NBRC 100426</strain>
    </source>
</reference>
<dbReference type="STRING" id="1108044.GOOTI_241_00040"/>
<dbReference type="AlphaFoldDB" id="H5TTP1"/>
<accession>H5TTP1</accession>
<sequence>MRVLLAIASCVAAILTALFAVATVFALVSFGAIIWWQPLSVIVFGGIRAVSCSREADD</sequence>
<name>H5TTP1_GORO1</name>
<keyword evidence="2" id="KW-1185">Reference proteome</keyword>